<organism evidence="2 3">
    <name type="scientific">Fusarium poae</name>
    <dbReference type="NCBI Taxonomy" id="36050"/>
    <lineage>
        <taxon>Eukaryota</taxon>
        <taxon>Fungi</taxon>
        <taxon>Dikarya</taxon>
        <taxon>Ascomycota</taxon>
        <taxon>Pezizomycotina</taxon>
        <taxon>Sordariomycetes</taxon>
        <taxon>Hypocreomycetidae</taxon>
        <taxon>Hypocreales</taxon>
        <taxon>Nectriaceae</taxon>
        <taxon>Fusarium</taxon>
    </lineage>
</organism>
<proteinExistence type="predicted"/>
<feature type="compositionally biased region" description="Basic residues" evidence="1">
    <location>
        <begin position="44"/>
        <end position="60"/>
    </location>
</feature>
<name>A0A1B8AY99_FUSPO</name>
<feature type="region of interest" description="Disordered" evidence="1">
    <location>
        <begin position="1"/>
        <end position="70"/>
    </location>
</feature>
<evidence type="ECO:0000313" key="2">
    <source>
        <dbReference type="EMBL" id="OBS25490.1"/>
    </source>
</evidence>
<evidence type="ECO:0000313" key="3">
    <source>
        <dbReference type="Proteomes" id="UP000091967"/>
    </source>
</evidence>
<keyword evidence="3" id="KW-1185">Reference proteome</keyword>
<protein>
    <submittedName>
        <fullName evidence="2">Uncharacterized protein</fullName>
    </submittedName>
</protein>
<accession>A0A1B8AY99</accession>
<feature type="compositionally biased region" description="Polar residues" evidence="1">
    <location>
        <begin position="7"/>
        <end position="16"/>
    </location>
</feature>
<dbReference type="AlphaFoldDB" id="A0A1B8AY99"/>
<comment type="caution">
    <text evidence="2">The sequence shown here is derived from an EMBL/GenBank/DDBJ whole genome shotgun (WGS) entry which is preliminary data.</text>
</comment>
<evidence type="ECO:0000256" key="1">
    <source>
        <dbReference type="SAM" id="MobiDB-lite"/>
    </source>
</evidence>
<dbReference type="OrthoDB" id="10369188at2759"/>
<dbReference type="EMBL" id="LYXU01000002">
    <property type="protein sequence ID" value="OBS25490.1"/>
    <property type="molecule type" value="Genomic_DNA"/>
</dbReference>
<sequence length="117" mass="13061">MGLFKPRTNTSAADQKTTIEETLDDKIPDPNTNETSGQEVKPNRKERRKLRSILRSRQHASSKTNGKRNDVDLPAHIIVPAPPSTLDWVTDWDILKTPLIPRQGDVDTQSICGYGGI</sequence>
<dbReference type="Proteomes" id="UP000091967">
    <property type="component" value="Unassembled WGS sequence"/>
</dbReference>
<reference evidence="2 3" key="1">
    <citation type="submission" date="2016-06" db="EMBL/GenBank/DDBJ databases">
        <title>Living apart together: crosstalk between the core and supernumerary genomes in a fungal plant pathogen.</title>
        <authorList>
            <person name="Vanheule A."/>
            <person name="Audenaert K."/>
            <person name="Warris S."/>
            <person name="Van De Geest H."/>
            <person name="Schijlen E."/>
            <person name="Hofte M."/>
            <person name="De Saeger S."/>
            <person name="Haesaert G."/>
            <person name="Waalwijk C."/>
            <person name="Van Der Lee T."/>
        </authorList>
    </citation>
    <scope>NUCLEOTIDE SEQUENCE [LARGE SCALE GENOMIC DNA]</scope>
    <source>
        <strain evidence="2 3">2516</strain>
    </source>
</reference>
<gene>
    <name evidence="2" type="ORF">FPOA_06024</name>
</gene>